<dbReference type="InterPro" id="IPR051267">
    <property type="entry name" value="STEAP_metalloreductase"/>
</dbReference>
<dbReference type="InterPro" id="IPR028939">
    <property type="entry name" value="P5C_Rdtase_cat_N"/>
</dbReference>
<reference evidence="3" key="1">
    <citation type="submission" date="2020-05" db="EMBL/GenBank/DDBJ databases">
        <authorList>
            <person name="Chiriac C."/>
            <person name="Salcher M."/>
            <person name="Ghai R."/>
            <person name="Kavagutti S V."/>
        </authorList>
    </citation>
    <scope>NUCLEOTIDE SEQUENCE</scope>
</reference>
<dbReference type="GO" id="GO:0006740">
    <property type="term" value="P:NADPH regeneration"/>
    <property type="evidence" value="ECO:0007669"/>
    <property type="project" value="InterPro"/>
</dbReference>
<dbReference type="GO" id="GO:0050661">
    <property type="term" value="F:NADP binding"/>
    <property type="evidence" value="ECO:0007669"/>
    <property type="project" value="InterPro"/>
</dbReference>
<sequence length="235" mass="24465">MVVPLCKAVVVRIGILGGTGPAGSALAARLASIGYEAVIGSRSKYRAMEARDGMVQRWPAIEPLLSYGDNAAAAACDVVVIATPWDSAATTAQENEAALAGKVVVSMANALVRVGHEFQPLVPPRGSVAAHVQAAVPAARIVAAFHHLPATELGHLGEPIDSDVLICGDDKEAVRTISEIVSKIPGCRPLDAGELSNATAIEAFTAVLLQLNVRYKTRVAPKLTGIKRDPRALQA</sequence>
<dbReference type="AlphaFoldDB" id="A0A6J6BLW9"/>
<dbReference type="GO" id="GO:0008823">
    <property type="term" value="F:cupric reductase (NADH) activity"/>
    <property type="evidence" value="ECO:0007669"/>
    <property type="project" value="TreeGrafter"/>
</dbReference>
<dbReference type="GO" id="GO:0052851">
    <property type="term" value="F:ferric-chelate reductase (NADPH) activity"/>
    <property type="evidence" value="ECO:0007669"/>
    <property type="project" value="TreeGrafter"/>
</dbReference>
<dbReference type="NCBIfam" id="TIGR01915">
    <property type="entry name" value="npdG"/>
    <property type="match status" value="1"/>
</dbReference>
<dbReference type="GO" id="GO:0051287">
    <property type="term" value="F:NAD binding"/>
    <property type="evidence" value="ECO:0007669"/>
    <property type="project" value="InterPro"/>
</dbReference>
<dbReference type="InterPro" id="IPR010185">
    <property type="entry name" value="NpdG"/>
</dbReference>
<feature type="domain" description="Semialdehyde dehydrogenase NAD-binding" evidence="2">
    <location>
        <begin position="12"/>
        <end position="144"/>
    </location>
</feature>
<dbReference type="GO" id="GO:0015677">
    <property type="term" value="P:copper ion import"/>
    <property type="evidence" value="ECO:0007669"/>
    <property type="project" value="TreeGrafter"/>
</dbReference>
<gene>
    <name evidence="3" type="ORF">UFOPK1493_00195</name>
</gene>
<keyword evidence="1" id="KW-0560">Oxidoreductase</keyword>
<dbReference type="GO" id="GO:0005886">
    <property type="term" value="C:plasma membrane"/>
    <property type="evidence" value="ECO:0007669"/>
    <property type="project" value="TreeGrafter"/>
</dbReference>
<dbReference type="GO" id="GO:0016620">
    <property type="term" value="F:oxidoreductase activity, acting on the aldehyde or oxo group of donors, NAD or NADP as acceptor"/>
    <property type="evidence" value="ECO:0007669"/>
    <property type="project" value="InterPro"/>
</dbReference>
<accession>A0A6J6BLW9</accession>
<dbReference type="SMART" id="SM00859">
    <property type="entry name" value="Semialdhyde_dh"/>
    <property type="match status" value="1"/>
</dbReference>
<protein>
    <submittedName>
        <fullName evidence="3">Unannotated protein</fullName>
    </submittedName>
</protein>
<name>A0A6J6BLW9_9ZZZZ</name>
<dbReference type="Pfam" id="PF03807">
    <property type="entry name" value="F420_oxidored"/>
    <property type="match status" value="1"/>
</dbReference>
<dbReference type="GO" id="GO:0070967">
    <property type="term" value="F:coenzyme F420 binding"/>
    <property type="evidence" value="ECO:0007669"/>
    <property type="project" value="InterPro"/>
</dbReference>
<evidence type="ECO:0000313" key="3">
    <source>
        <dbReference type="EMBL" id="CAB4539695.1"/>
    </source>
</evidence>
<organism evidence="3">
    <name type="scientific">freshwater metagenome</name>
    <dbReference type="NCBI Taxonomy" id="449393"/>
    <lineage>
        <taxon>unclassified sequences</taxon>
        <taxon>metagenomes</taxon>
        <taxon>ecological metagenomes</taxon>
    </lineage>
</organism>
<dbReference type="PANTHER" id="PTHR14239:SF0">
    <property type="entry name" value="F420-DEPENDENT NADP REDUCTASE"/>
    <property type="match status" value="1"/>
</dbReference>
<evidence type="ECO:0000256" key="1">
    <source>
        <dbReference type="ARBA" id="ARBA00023002"/>
    </source>
</evidence>
<proteinExistence type="predicted"/>
<dbReference type="InterPro" id="IPR036291">
    <property type="entry name" value="NAD(P)-bd_dom_sf"/>
</dbReference>
<dbReference type="Gene3D" id="3.40.50.720">
    <property type="entry name" value="NAD(P)-binding Rossmann-like Domain"/>
    <property type="match status" value="1"/>
</dbReference>
<dbReference type="InterPro" id="IPR000534">
    <property type="entry name" value="Semialdehyde_DH_NAD-bd"/>
</dbReference>
<dbReference type="PANTHER" id="PTHR14239">
    <property type="entry name" value="DUDULIN-RELATED"/>
    <property type="match status" value="1"/>
</dbReference>
<dbReference type="EMBL" id="CAEZSR010000004">
    <property type="protein sequence ID" value="CAB4539695.1"/>
    <property type="molecule type" value="Genomic_DNA"/>
</dbReference>
<dbReference type="SUPFAM" id="SSF51735">
    <property type="entry name" value="NAD(P)-binding Rossmann-fold domains"/>
    <property type="match status" value="1"/>
</dbReference>
<evidence type="ECO:0000259" key="2">
    <source>
        <dbReference type="SMART" id="SM00859"/>
    </source>
</evidence>
<dbReference type="GO" id="GO:0016651">
    <property type="term" value="F:oxidoreductase activity, acting on NAD(P)H"/>
    <property type="evidence" value="ECO:0007669"/>
    <property type="project" value="InterPro"/>
</dbReference>